<accession>A0AAU6SEY7</accession>
<protein>
    <submittedName>
        <fullName evidence="3">Uncharacterized protein</fullName>
    </submittedName>
</protein>
<proteinExistence type="predicted"/>
<evidence type="ECO:0000313" key="3">
    <source>
        <dbReference type="EMBL" id="WZO35507.1"/>
    </source>
</evidence>
<feature type="compositionally biased region" description="Low complexity" evidence="1">
    <location>
        <begin position="104"/>
        <end position="132"/>
    </location>
</feature>
<dbReference type="RefSeq" id="WP_349426344.1">
    <property type="nucleotide sequence ID" value="NZ_CP151632.1"/>
</dbReference>
<keyword evidence="2" id="KW-0472">Membrane</keyword>
<sequence length="199" mass="20570">MIDPDDERTALSRRAVREPADEAPDERTLPARRRRTGATDAGTPADGDVDADVTVVSARSLIPPNSELTTQAATTSAPVGPRRRGRPAADIDELTATVRRRESAAPAGPAAPAGTPAPRARVASAPRADASPYRARSVPSTTAARAEPARHAPQAYVDTAAAEAAGRRRRRRRAIVAAVAASVLVIVVAVSLAALLTAG</sequence>
<keyword evidence="2" id="KW-1133">Transmembrane helix</keyword>
<name>A0AAU6SEY7_9MICO</name>
<keyword evidence="2" id="KW-0812">Transmembrane</keyword>
<feature type="transmembrane region" description="Helical" evidence="2">
    <location>
        <begin position="174"/>
        <end position="196"/>
    </location>
</feature>
<reference evidence="3" key="1">
    <citation type="submission" date="2024-04" db="EMBL/GenBank/DDBJ databases">
        <authorList>
            <person name="Roder T."/>
            <person name="Oberhansli S."/>
            <person name="Kreuzer M."/>
        </authorList>
    </citation>
    <scope>NUCLEOTIDE SEQUENCE</scope>
    <source>
        <strain evidence="3">LWS13-1.2</strain>
    </source>
</reference>
<dbReference type="AlphaFoldDB" id="A0AAU6SEY7"/>
<feature type="compositionally biased region" description="Polar residues" evidence="1">
    <location>
        <begin position="66"/>
        <end position="77"/>
    </location>
</feature>
<evidence type="ECO:0000256" key="1">
    <source>
        <dbReference type="SAM" id="MobiDB-lite"/>
    </source>
</evidence>
<feature type="compositionally biased region" description="Basic and acidic residues" evidence="1">
    <location>
        <begin position="7"/>
        <end position="29"/>
    </location>
</feature>
<organism evidence="3">
    <name type="scientific">Microbacterium sp. LWS13-1.2</name>
    <dbReference type="NCBI Taxonomy" id="3135264"/>
    <lineage>
        <taxon>Bacteria</taxon>
        <taxon>Bacillati</taxon>
        <taxon>Actinomycetota</taxon>
        <taxon>Actinomycetes</taxon>
        <taxon>Micrococcales</taxon>
        <taxon>Microbacteriaceae</taxon>
        <taxon>Microbacterium</taxon>
    </lineage>
</organism>
<gene>
    <name evidence="3" type="ORF">MRBLWS13_003210</name>
</gene>
<dbReference type="EMBL" id="CP151632">
    <property type="protein sequence ID" value="WZO35507.1"/>
    <property type="molecule type" value="Genomic_DNA"/>
</dbReference>
<evidence type="ECO:0000256" key="2">
    <source>
        <dbReference type="SAM" id="Phobius"/>
    </source>
</evidence>
<feature type="compositionally biased region" description="Low complexity" evidence="1">
    <location>
        <begin position="38"/>
        <end position="56"/>
    </location>
</feature>
<feature type="region of interest" description="Disordered" evidence="1">
    <location>
        <begin position="1"/>
        <end position="154"/>
    </location>
</feature>